<dbReference type="SMART" id="SM00382">
    <property type="entry name" value="AAA"/>
    <property type="match status" value="2"/>
</dbReference>
<dbReference type="PROSITE" id="PS51903">
    <property type="entry name" value="CLP_R"/>
    <property type="match status" value="1"/>
</dbReference>
<dbReference type="FunFam" id="3.40.50.300:FF:000025">
    <property type="entry name" value="ATP-dependent Clp protease subunit"/>
    <property type="match status" value="1"/>
</dbReference>
<dbReference type="GO" id="GO:0016887">
    <property type="term" value="F:ATP hydrolysis activity"/>
    <property type="evidence" value="ECO:0007669"/>
    <property type="project" value="InterPro"/>
</dbReference>
<dbReference type="PANTHER" id="PTHR11638:SF111">
    <property type="entry name" value="ATP-DEPENDENT CLP PROTEASE ATP-BINDING SUBUNIT CLPA"/>
    <property type="match status" value="1"/>
</dbReference>
<feature type="region of interest" description="Disordered" evidence="7">
    <location>
        <begin position="447"/>
        <end position="483"/>
    </location>
</feature>
<evidence type="ECO:0000256" key="2">
    <source>
        <dbReference type="ARBA" id="ARBA00022737"/>
    </source>
</evidence>
<evidence type="ECO:0000256" key="7">
    <source>
        <dbReference type="SAM" id="MobiDB-lite"/>
    </source>
</evidence>
<reference evidence="9 10" key="1">
    <citation type="submission" date="2018-05" db="EMBL/GenBank/DDBJ databases">
        <title>Genomic Encyclopedia of Type Strains, Phase IV (KMG-IV): sequencing the most valuable type-strain genomes for metagenomic binning, comparative biology and taxonomic classification.</title>
        <authorList>
            <person name="Goeker M."/>
        </authorList>
    </citation>
    <scope>NUCLEOTIDE SEQUENCE [LARGE SCALE GENOMIC DNA]</scope>
    <source>
        <strain evidence="9 10">DSM 7229</strain>
    </source>
</reference>
<dbReference type="PROSITE" id="PS00871">
    <property type="entry name" value="CLPAB_2"/>
    <property type="match status" value="1"/>
</dbReference>
<dbReference type="GO" id="GO:0006508">
    <property type="term" value="P:proteolysis"/>
    <property type="evidence" value="ECO:0007669"/>
    <property type="project" value="UniProtKB-KW"/>
</dbReference>
<dbReference type="RefSeq" id="WP_109590397.1">
    <property type="nucleotide sequence ID" value="NZ_CAJGZY010000010.1"/>
</dbReference>
<keyword evidence="5" id="KW-0143">Chaperone</keyword>
<dbReference type="InterPro" id="IPR028299">
    <property type="entry name" value="ClpA/B_CS2"/>
</dbReference>
<dbReference type="GO" id="GO:0008233">
    <property type="term" value="F:peptidase activity"/>
    <property type="evidence" value="ECO:0007669"/>
    <property type="project" value="UniProtKB-KW"/>
</dbReference>
<feature type="compositionally biased region" description="Basic and acidic residues" evidence="7">
    <location>
        <begin position="813"/>
        <end position="822"/>
    </location>
</feature>
<dbReference type="Pfam" id="PF10431">
    <property type="entry name" value="ClpB_D2-small"/>
    <property type="match status" value="1"/>
</dbReference>
<dbReference type="GO" id="GO:0034605">
    <property type="term" value="P:cellular response to heat"/>
    <property type="evidence" value="ECO:0007669"/>
    <property type="project" value="TreeGrafter"/>
</dbReference>
<feature type="region of interest" description="Disordered" evidence="7">
    <location>
        <begin position="804"/>
        <end position="832"/>
    </location>
</feature>
<dbReference type="GO" id="GO:0005737">
    <property type="term" value="C:cytoplasm"/>
    <property type="evidence" value="ECO:0007669"/>
    <property type="project" value="TreeGrafter"/>
</dbReference>
<dbReference type="EMBL" id="QGGM01000003">
    <property type="protein sequence ID" value="PWK14204.1"/>
    <property type="molecule type" value="Genomic_DNA"/>
</dbReference>
<dbReference type="InterPro" id="IPR041546">
    <property type="entry name" value="ClpA/ClpB_AAA_lid"/>
</dbReference>
<accession>A0A2V1ZYL1</accession>
<feature type="compositionally biased region" description="Basic and acidic residues" evidence="7">
    <location>
        <begin position="461"/>
        <end position="477"/>
    </location>
</feature>
<keyword evidence="9" id="KW-0378">Hydrolase</keyword>
<feature type="compositionally biased region" description="Acidic residues" evidence="7">
    <location>
        <begin position="447"/>
        <end position="460"/>
    </location>
</feature>
<name>A0A2V1ZYL1_PSYIM</name>
<dbReference type="InterPro" id="IPR013461">
    <property type="entry name" value="ClpA"/>
</dbReference>
<dbReference type="InterPro" id="IPR027417">
    <property type="entry name" value="P-loop_NTPase"/>
</dbReference>
<dbReference type="InterPro" id="IPR003593">
    <property type="entry name" value="AAA+_ATPase"/>
</dbReference>
<dbReference type="InterPro" id="IPR001270">
    <property type="entry name" value="ClpA/B"/>
</dbReference>
<dbReference type="InterPro" id="IPR019489">
    <property type="entry name" value="Clp_ATPase_C"/>
</dbReference>
<comment type="similarity">
    <text evidence="1">Belongs to the ClpA/ClpB family.</text>
</comment>
<keyword evidence="3" id="KW-0547">Nucleotide-binding</keyword>
<dbReference type="SUPFAM" id="SSF52540">
    <property type="entry name" value="P-loop containing nucleoside triphosphate hydrolases"/>
    <property type="match status" value="2"/>
</dbReference>
<dbReference type="InterPro" id="IPR036628">
    <property type="entry name" value="Clp_N_dom_sf"/>
</dbReference>
<comment type="caution">
    <text evidence="9">The sequence shown here is derived from an EMBL/GenBank/DDBJ whole genome shotgun (WGS) entry which is preliminary data.</text>
</comment>
<dbReference type="CDD" id="cd19499">
    <property type="entry name" value="RecA-like_ClpB_Hsp104-like"/>
    <property type="match status" value="1"/>
</dbReference>
<keyword evidence="10" id="KW-1185">Reference proteome</keyword>
<dbReference type="Pfam" id="PF00004">
    <property type="entry name" value="AAA"/>
    <property type="match status" value="1"/>
</dbReference>
<keyword evidence="4 9" id="KW-0067">ATP-binding</keyword>
<dbReference type="Pfam" id="PF07724">
    <property type="entry name" value="AAA_2"/>
    <property type="match status" value="1"/>
</dbReference>
<dbReference type="PANTHER" id="PTHR11638">
    <property type="entry name" value="ATP-DEPENDENT CLP PROTEASE"/>
    <property type="match status" value="1"/>
</dbReference>
<dbReference type="PRINTS" id="PR00300">
    <property type="entry name" value="CLPPROTEASEA"/>
</dbReference>
<feature type="domain" description="Clp R" evidence="8">
    <location>
        <begin position="1"/>
        <end position="145"/>
    </location>
</feature>
<dbReference type="AlphaFoldDB" id="A0A2V1ZYL1"/>
<feature type="compositionally biased region" description="Basic and acidic residues" evidence="7">
    <location>
        <begin position="156"/>
        <end position="170"/>
    </location>
</feature>
<evidence type="ECO:0000256" key="1">
    <source>
        <dbReference type="ARBA" id="ARBA00008675"/>
    </source>
</evidence>
<protein>
    <submittedName>
        <fullName evidence="9">ATP-dependent Clp protease ATP-binding subunit ClpA</fullName>
    </submittedName>
</protein>
<keyword evidence="9" id="KW-0645">Protease</keyword>
<gene>
    <name evidence="9" type="ORF">C8D84_103231</name>
</gene>
<dbReference type="NCBIfam" id="TIGR02639">
    <property type="entry name" value="ClpA"/>
    <property type="match status" value="1"/>
</dbReference>
<dbReference type="Pfam" id="PF02861">
    <property type="entry name" value="Clp_N"/>
    <property type="match status" value="1"/>
</dbReference>
<evidence type="ECO:0000256" key="6">
    <source>
        <dbReference type="PROSITE-ProRule" id="PRU01251"/>
    </source>
</evidence>
<evidence type="ECO:0000313" key="10">
    <source>
        <dbReference type="Proteomes" id="UP000245655"/>
    </source>
</evidence>
<dbReference type="SMART" id="SM01086">
    <property type="entry name" value="ClpB_D2-small"/>
    <property type="match status" value="1"/>
</dbReference>
<keyword evidence="2 6" id="KW-0677">Repeat</keyword>
<evidence type="ECO:0000256" key="4">
    <source>
        <dbReference type="ARBA" id="ARBA00022840"/>
    </source>
</evidence>
<dbReference type="GeneID" id="60254679"/>
<dbReference type="CDD" id="cd00009">
    <property type="entry name" value="AAA"/>
    <property type="match status" value="1"/>
</dbReference>
<evidence type="ECO:0000313" key="9">
    <source>
        <dbReference type="EMBL" id="PWK14204.1"/>
    </source>
</evidence>
<evidence type="ECO:0000259" key="8">
    <source>
        <dbReference type="PROSITE" id="PS51903"/>
    </source>
</evidence>
<dbReference type="Proteomes" id="UP000245655">
    <property type="component" value="Unassembled WGS sequence"/>
</dbReference>
<organism evidence="9 10">
    <name type="scientific">Psychrobacter immobilis</name>
    <dbReference type="NCBI Taxonomy" id="498"/>
    <lineage>
        <taxon>Bacteria</taxon>
        <taxon>Pseudomonadati</taxon>
        <taxon>Pseudomonadota</taxon>
        <taxon>Gammaproteobacteria</taxon>
        <taxon>Moraxellales</taxon>
        <taxon>Moraxellaceae</taxon>
        <taxon>Psychrobacter</taxon>
    </lineage>
</organism>
<sequence length="857" mass="94875">MLSRHLEVSLRLAMTLARQKSHEYLTVEHLLLALLENTHAANTLTACNANVSTLRTELEAYINKHTPTVDADTEQSPQPTQSFDRILQRAIFHVQSIGGGRLVEGSDILVSMFSEHDTYAVYLLKKQGISRLELTQYLSHGQDKDEPSEPRASMTGERRSASEKTSKDPLVEFATNLNQRAAEGKTDPLIGRGPEIERAAQVLCRRRKNNPLLVGEPGVGKTSIAEGLAWLIINDKAPKPLNGCVIYSLDIGSLIAGTKYRGDFEKRMKSLLDALKKKPNAILFIDEIHMIIGAGSSMSSNMDVSNLIKPALANGELRCIGSTTFTEYRQVFEKDHALSRRFQKIDVKEPSVDDTIDILRGLKPRYEEFHNVEYTDEALVTAVQLSAKHIHERFLPDKAIDVIDEAGAYKRLGVIPDADDIDAEESFIADIEQDFDAQIDADVEGLDGDTYSDSEMQDEAETAKANDRAKSFSESKSAKAKKKPPMKIDVADIEAIVAKLARIPPKSVSSDDKSILQHLDRDLKHLVFGQDEAIETLADAIKLSRAGLKAPDKPIGSFMFAGPTGVGKTEVSRQLANLLGVELVRFDMSEYMEAHTASRLIGAPPGYVGYDQGGLLTEKINQHPHCVLLLDEIEKAHPDVFNLLLQVMDHGTLTDNNGRVAIFKQVIVIMTTNVGADSISRSSMGFTQQDHSRDNTESLKRVFTPEFRNRLDAIIQFNPLDTSVVVSVVDKFLVELQVQLDDKQVTLEIDDEVRDYLAHKGYDRLMGARPMQRLIQDEIKKSLASMILFGDLVNGGVVHLTLEPEANDEQDGDSVKLDKFSGKTDYNSTDKGSADSRIILTVVETHEPHPDSESLAS</sequence>
<dbReference type="Gene3D" id="1.10.8.60">
    <property type="match status" value="2"/>
</dbReference>
<dbReference type="InterPro" id="IPR003959">
    <property type="entry name" value="ATPase_AAA_core"/>
</dbReference>
<dbReference type="GO" id="GO:0005524">
    <property type="term" value="F:ATP binding"/>
    <property type="evidence" value="ECO:0007669"/>
    <property type="project" value="UniProtKB-KW"/>
</dbReference>
<proteinExistence type="inferred from homology"/>
<evidence type="ECO:0000256" key="3">
    <source>
        <dbReference type="ARBA" id="ARBA00022741"/>
    </source>
</evidence>
<dbReference type="InterPro" id="IPR050130">
    <property type="entry name" value="ClpA_ClpB"/>
</dbReference>
<dbReference type="InterPro" id="IPR004176">
    <property type="entry name" value="Clp_R_N"/>
</dbReference>
<evidence type="ECO:0000256" key="5">
    <source>
        <dbReference type="ARBA" id="ARBA00023186"/>
    </source>
</evidence>
<dbReference type="SUPFAM" id="SSF81923">
    <property type="entry name" value="Double Clp-N motif"/>
    <property type="match status" value="1"/>
</dbReference>
<dbReference type="Gene3D" id="3.40.50.300">
    <property type="entry name" value="P-loop containing nucleotide triphosphate hydrolases"/>
    <property type="match status" value="2"/>
</dbReference>
<dbReference type="GO" id="GO:0043335">
    <property type="term" value="P:protein unfolding"/>
    <property type="evidence" value="ECO:0007669"/>
    <property type="project" value="InterPro"/>
</dbReference>
<feature type="region of interest" description="Disordered" evidence="7">
    <location>
        <begin position="139"/>
        <end position="170"/>
    </location>
</feature>
<dbReference type="Pfam" id="PF17871">
    <property type="entry name" value="AAA_lid_9"/>
    <property type="match status" value="1"/>
</dbReference>
<dbReference type="Gene3D" id="1.10.1780.10">
    <property type="entry name" value="Clp, N-terminal domain"/>
    <property type="match status" value="1"/>
</dbReference>